<feature type="binding site" evidence="5 8">
    <location>
        <position position="236"/>
    </location>
    <ligand>
        <name>substrate</name>
    </ligand>
</feature>
<evidence type="ECO:0000313" key="12">
    <source>
        <dbReference type="EMBL" id="PVY42599.1"/>
    </source>
</evidence>
<dbReference type="NCBIfam" id="TIGR00069">
    <property type="entry name" value="hisD"/>
    <property type="match status" value="1"/>
</dbReference>
<feature type="active site" description="Proton acceptor" evidence="5 7">
    <location>
        <position position="327"/>
    </location>
</feature>
<feature type="binding site" evidence="5 8">
    <location>
        <position position="420"/>
    </location>
    <ligand>
        <name>substrate</name>
    </ligand>
</feature>
<keyword evidence="2 5" id="KW-0479">Metal-binding</keyword>
<dbReference type="GO" id="GO:0005829">
    <property type="term" value="C:cytosol"/>
    <property type="evidence" value="ECO:0007669"/>
    <property type="project" value="TreeGrafter"/>
</dbReference>
<dbReference type="PANTHER" id="PTHR21256:SF2">
    <property type="entry name" value="HISTIDINE BIOSYNTHESIS TRIFUNCTIONAL PROTEIN"/>
    <property type="match status" value="1"/>
</dbReference>
<dbReference type="UniPathway" id="UPA00031">
    <property type="reaction ID" value="UER00014"/>
</dbReference>
<feature type="binding site" evidence="5 9">
    <location>
        <position position="420"/>
    </location>
    <ligand>
        <name>Zn(2+)</name>
        <dbReference type="ChEBI" id="CHEBI:29105"/>
    </ligand>
</feature>
<protein>
    <recommendedName>
        <fullName evidence="5">Histidinol dehydrogenase</fullName>
        <shortName evidence="5">HDH</shortName>
        <ecNumber evidence="5">1.1.1.23</ecNumber>
    </recommendedName>
</protein>
<dbReference type="GO" id="GO:0008270">
    <property type="term" value="F:zinc ion binding"/>
    <property type="evidence" value="ECO:0007669"/>
    <property type="project" value="UniProtKB-UniRule"/>
</dbReference>
<dbReference type="Pfam" id="PF00815">
    <property type="entry name" value="Histidinol_dh"/>
    <property type="match status" value="1"/>
</dbReference>
<evidence type="ECO:0000256" key="2">
    <source>
        <dbReference type="ARBA" id="ARBA00022723"/>
    </source>
</evidence>
<feature type="binding site" evidence="5 8">
    <location>
        <position position="261"/>
    </location>
    <ligand>
        <name>substrate</name>
    </ligand>
</feature>
<evidence type="ECO:0000256" key="9">
    <source>
        <dbReference type="PIRSR" id="PIRSR000099-4"/>
    </source>
</evidence>
<dbReference type="PRINTS" id="PR00083">
    <property type="entry name" value="HOLDHDRGNASE"/>
</dbReference>
<dbReference type="AlphaFoldDB" id="A0A2U1B1P6"/>
<dbReference type="CDD" id="cd06572">
    <property type="entry name" value="Histidinol_dh"/>
    <property type="match status" value="1"/>
</dbReference>
<accession>A0A2U1B1P6</accession>
<dbReference type="GO" id="GO:0000105">
    <property type="term" value="P:L-histidine biosynthetic process"/>
    <property type="evidence" value="ECO:0007669"/>
    <property type="project" value="UniProtKB-UniRule"/>
</dbReference>
<dbReference type="InterPro" id="IPR022695">
    <property type="entry name" value="Histidinol_DH_monofunct"/>
</dbReference>
<comment type="pathway">
    <text evidence="5">Amino-acid biosynthesis; L-histidine biosynthesis; L-histidine from 5-phospho-alpha-D-ribose 1-diphosphate: step 9/9.</text>
</comment>
<feature type="binding site" evidence="5 8">
    <location>
        <position position="415"/>
    </location>
    <ligand>
        <name>substrate</name>
    </ligand>
</feature>
<keyword evidence="5" id="KW-0520">NAD</keyword>
<reference evidence="12 13" key="1">
    <citation type="submission" date="2018-04" db="EMBL/GenBank/DDBJ databases">
        <title>Genomic Encyclopedia of Type Strains, Phase IV (KMG-IV): sequencing the most valuable type-strain genomes for metagenomic binning, comparative biology and taxonomic classification.</title>
        <authorList>
            <person name="Goeker M."/>
        </authorList>
    </citation>
    <scope>NUCLEOTIDE SEQUENCE [LARGE SCALE GENOMIC DNA]</scope>
    <source>
        <strain evidence="12 13">DSM 14823</strain>
    </source>
</reference>
<feature type="binding site" evidence="5 8">
    <location>
        <position position="361"/>
    </location>
    <ligand>
        <name>substrate</name>
    </ligand>
</feature>
<name>A0A2U1B1P6_9BACT</name>
<dbReference type="GO" id="GO:0051287">
    <property type="term" value="F:NAD binding"/>
    <property type="evidence" value="ECO:0007669"/>
    <property type="project" value="InterPro"/>
</dbReference>
<gene>
    <name evidence="5 11" type="primary">hisD</name>
    <name evidence="12" type="ORF">C8D82_11156</name>
    <name evidence="11" type="ORF">HF882_20245</name>
</gene>
<keyword evidence="13" id="KW-1185">Reference proteome</keyword>
<feature type="binding site" evidence="5 8">
    <location>
        <position position="258"/>
    </location>
    <ligand>
        <name>substrate</name>
    </ligand>
</feature>
<comment type="function">
    <text evidence="5">Catalyzes the sequential NAD-dependent oxidations of L-histidinol to L-histidinaldehyde and then to L-histidine.</text>
</comment>
<feature type="active site" description="Proton acceptor" evidence="5 7">
    <location>
        <position position="328"/>
    </location>
</feature>
<evidence type="ECO:0000256" key="1">
    <source>
        <dbReference type="ARBA" id="ARBA00010178"/>
    </source>
</evidence>
<dbReference type="HAMAP" id="MF_01024">
    <property type="entry name" value="HisD"/>
    <property type="match status" value="1"/>
</dbReference>
<feature type="binding site" evidence="5 8">
    <location>
        <position position="328"/>
    </location>
    <ligand>
        <name>substrate</name>
    </ligand>
</feature>
<reference evidence="11 14" key="2">
    <citation type="submission" date="2020-04" db="EMBL/GenBank/DDBJ databases">
        <authorList>
            <person name="Hitch T.C.A."/>
            <person name="Wylensek D."/>
            <person name="Clavel T."/>
        </authorList>
    </citation>
    <scope>NUCLEOTIDE SEQUENCE [LARGE SCALE GENOMIC DNA]</scope>
    <source>
        <strain evidence="11 14">COR2-253-APC-1A</strain>
    </source>
</reference>
<evidence type="ECO:0000313" key="13">
    <source>
        <dbReference type="Proteomes" id="UP000245959"/>
    </source>
</evidence>
<dbReference type="Proteomes" id="UP000245959">
    <property type="component" value="Unassembled WGS sequence"/>
</dbReference>
<dbReference type="GeneID" id="78295104"/>
<keyword evidence="4 5" id="KW-0560">Oxidoreductase</keyword>
<dbReference type="InterPro" id="IPR001692">
    <property type="entry name" value="Histidinol_DH_CS"/>
</dbReference>
<comment type="catalytic activity">
    <reaction evidence="5">
        <text>L-histidinol + 2 NAD(+) + H2O = L-histidine + 2 NADH + 3 H(+)</text>
        <dbReference type="Rhea" id="RHEA:20641"/>
        <dbReference type="ChEBI" id="CHEBI:15377"/>
        <dbReference type="ChEBI" id="CHEBI:15378"/>
        <dbReference type="ChEBI" id="CHEBI:57540"/>
        <dbReference type="ChEBI" id="CHEBI:57595"/>
        <dbReference type="ChEBI" id="CHEBI:57699"/>
        <dbReference type="ChEBI" id="CHEBI:57945"/>
        <dbReference type="EC" id="1.1.1.23"/>
    </reaction>
</comment>
<dbReference type="Proteomes" id="UP000576225">
    <property type="component" value="Unassembled WGS sequence"/>
</dbReference>
<dbReference type="Gene3D" id="1.20.5.1300">
    <property type="match status" value="1"/>
</dbReference>
<feature type="binding site" evidence="5 9">
    <location>
        <position position="258"/>
    </location>
    <ligand>
        <name>Zn(2+)</name>
        <dbReference type="ChEBI" id="CHEBI:29105"/>
    </ligand>
</feature>
<dbReference type="InterPro" id="IPR012131">
    <property type="entry name" value="Hstdl_DH"/>
</dbReference>
<feature type="binding site" evidence="5 9">
    <location>
        <position position="261"/>
    </location>
    <ligand>
        <name>Zn(2+)</name>
        <dbReference type="ChEBI" id="CHEBI:29105"/>
    </ligand>
</feature>
<dbReference type="InterPro" id="IPR016161">
    <property type="entry name" value="Ald_DH/histidinol_DH"/>
</dbReference>
<proteinExistence type="inferred from homology"/>
<dbReference type="EMBL" id="JABAEW010000065">
    <property type="protein sequence ID" value="NMD88920.1"/>
    <property type="molecule type" value="Genomic_DNA"/>
</dbReference>
<comment type="cofactor">
    <cofactor evidence="5 9">
        <name>Zn(2+)</name>
        <dbReference type="ChEBI" id="CHEBI:29105"/>
    </cofactor>
    <text evidence="5 9">Binds 1 zinc ion per subunit.</text>
</comment>
<comment type="caution">
    <text evidence="5">Lacks conserved residue(s) required for the propagation of feature annotation.</text>
</comment>
<dbReference type="PANTHER" id="PTHR21256">
    <property type="entry name" value="HISTIDINOL DEHYDROGENASE HDH"/>
    <property type="match status" value="1"/>
</dbReference>
<evidence type="ECO:0000313" key="14">
    <source>
        <dbReference type="Proteomes" id="UP000576225"/>
    </source>
</evidence>
<comment type="caution">
    <text evidence="12">The sequence shown here is derived from an EMBL/GenBank/DDBJ whole genome shotgun (WGS) entry which is preliminary data.</text>
</comment>
<organism evidence="12 13">
    <name type="scientific">Victivallis vadensis</name>
    <dbReference type="NCBI Taxonomy" id="172901"/>
    <lineage>
        <taxon>Bacteria</taxon>
        <taxon>Pseudomonadati</taxon>
        <taxon>Lentisphaerota</taxon>
        <taxon>Lentisphaeria</taxon>
        <taxon>Victivallales</taxon>
        <taxon>Victivallaceae</taxon>
        <taxon>Victivallis</taxon>
    </lineage>
</organism>
<evidence type="ECO:0000256" key="8">
    <source>
        <dbReference type="PIRSR" id="PIRSR000099-3"/>
    </source>
</evidence>
<dbReference type="EMBL" id="QEKH01000011">
    <property type="protein sequence ID" value="PVY42599.1"/>
    <property type="molecule type" value="Genomic_DNA"/>
</dbReference>
<dbReference type="FunFam" id="3.40.50.1980:FF:000001">
    <property type="entry name" value="Histidinol dehydrogenase"/>
    <property type="match status" value="1"/>
</dbReference>
<dbReference type="GO" id="GO:0004399">
    <property type="term" value="F:histidinol dehydrogenase activity"/>
    <property type="evidence" value="ECO:0007669"/>
    <property type="project" value="UniProtKB-UniRule"/>
</dbReference>
<evidence type="ECO:0000313" key="11">
    <source>
        <dbReference type="EMBL" id="NMD88920.1"/>
    </source>
</evidence>
<dbReference type="RefSeq" id="WP_116883789.1">
    <property type="nucleotide sequence ID" value="NZ_CABMMC010000085.1"/>
</dbReference>
<evidence type="ECO:0000256" key="4">
    <source>
        <dbReference type="ARBA" id="ARBA00023002"/>
    </source>
</evidence>
<dbReference type="EC" id="1.1.1.23" evidence="5"/>
<comment type="similarity">
    <text evidence="1 5 6 10">Belongs to the histidinol dehydrogenase family.</text>
</comment>
<dbReference type="PROSITE" id="PS00611">
    <property type="entry name" value="HISOL_DEHYDROGENASE"/>
    <property type="match status" value="1"/>
</dbReference>
<feature type="binding site" evidence="5 9">
    <location>
        <position position="361"/>
    </location>
    <ligand>
        <name>Zn(2+)</name>
        <dbReference type="ChEBI" id="CHEBI:29105"/>
    </ligand>
</feature>
<dbReference type="OrthoDB" id="9805269at2"/>
<keyword evidence="5" id="KW-0368">Histidine biosynthesis</keyword>
<evidence type="ECO:0000256" key="6">
    <source>
        <dbReference type="PIRNR" id="PIRNR000099"/>
    </source>
</evidence>
<dbReference type="Gene3D" id="3.40.50.1980">
    <property type="entry name" value="Nitrogenase molybdenum iron protein domain"/>
    <property type="match status" value="2"/>
</dbReference>
<keyword evidence="5" id="KW-0028">Amino-acid biosynthesis</keyword>
<evidence type="ECO:0000256" key="10">
    <source>
        <dbReference type="RuleBase" id="RU004175"/>
    </source>
</evidence>
<dbReference type="PIRSF" id="PIRSF000099">
    <property type="entry name" value="Histidinol_dh"/>
    <property type="match status" value="1"/>
</dbReference>
<evidence type="ECO:0000256" key="3">
    <source>
        <dbReference type="ARBA" id="ARBA00022833"/>
    </source>
</evidence>
<keyword evidence="3 5" id="KW-0862">Zinc</keyword>
<sequence length="431" mass="46000">MKKLYFGSADFEADLKKLYDRPSYPPEIEAQAAAIIADVKAEGDAALVRYAAKFDHAELTPAQFRVTGDEIAAAEKQLPARLKSAIRTALRQVRDFAKLTIPKGWTASPRPGVTLGEKFEPLDRVGVYIPGGTAPLVSTVLHTAGIAGAAKVKEIVAVTPPGRDGKVHPAVLYAMKLAGVTEIYRLGGVYGVAALACGTETIAKVEKIVGPGNAYVTAAKKLLYGQVAIDMVAGPSEILVIADETADPSFIAADLLSQAEHGSGLEQAVLVTTDKAMIDRVEAEFLRQKATLPRLATVDRVQEHGLFLIHTPDLDTAAAIASSYAPEHLEIQTARPEQVARKITAAGAMFLGKWTPEPVGDFCAGPSHVLPTASSARYFNGLETVSFFRRSSIVKYTEAAIRREVSMVEAFAEMEGLAAHGRSGTIRVKPL</sequence>
<evidence type="ECO:0000256" key="5">
    <source>
        <dbReference type="HAMAP-Rule" id="MF_01024"/>
    </source>
</evidence>
<evidence type="ECO:0000256" key="7">
    <source>
        <dbReference type="PIRSR" id="PIRSR000099-1"/>
    </source>
</evidence>
<dbReference type="SUPFAM" id="SSF53720">
    <property type="entry name" value="ALDH-like"/>
    <property type="match status" value="1"/>
</dbReference>